<reference evidence="1" key="1">
    <citation type="submission" date="2021-02" db="EMBL/GenBank/DDBJ databases">
        <authorList>
            <consortium name="DOE Joint Genome Institute"/>
            <person name="Ahrendt S."/>
            <person name="Looney B.P."/>
            <person name="Miyauchi S."/>
            <person name="Morin E."/>
            <person name="Drula E."/>
            <person name="Courty P.E."/>
            <person name="Chicoki N."/>
            <person name="Fauchery L."/>
            <person name="Kohler A."/>
            <person name="Kuo A."/>
            <person name="Labutti K."/>
            <person name="Pangilinan J."/>
            <person name="Lipzen A."/>
            <person name="Riley R."/>
            <person name="Andreopoulos W."/>
            <person name="He G."/>
            <person name="Johnson J."/>
            <person name="Barry K.W."/>
            <person name="Grigoriev I.V."/>
            <person name="Nagy L."/>
            <person name="Hibbett D."/>
            <person name="Henrissat B."/>
            <person name="Matheny P.B."/>
            <person name="Labbe J."/>
            <person name="Martin F."/>
        </authorList>
    </citation>
    <scope>NUCLEOTIDE SEQUENCE</scope>
    <source>
        <strain evidence="1">FP105234-sp</strain>
    </source>
</reference>
<reference evidence="1" key="2">
    <citation type="journal article" date="2022" name="New Phytol.">
        <title>Evolutionary transition to the ectomycorrhizal habit in the genomes of a hyperdiverse lineage of mushroom-forming fungi.</title>
        <authorList>
            <person name="Looney B."/>
            <person name="Miyauchi S."/>
            <person name="Morin E."/>
            <person name="Drula E."/>
            <person name="Courty P.E."/>
            <person name="Kohler A."/>
            <person name="Kuo A."/>
            <person name="LaButti K."/>
            <person name="Pangilinan J."/>
            <person name="Lipzen A."/>
            <person name="Riley R."/>
            <person name="Andreopoulos W."/>
            <person name="He G."/>
            <person name="Johnson J."/>
            <person name="Nolan M."/>
            <person name="Tritt A."/>
            <person name="Barry K.W."/>
            <person name="Grigoriev I.V."/>
            <person name="Nagy L.G."/>
            <person name="Hibbett D."/>
            <person name="Henrissat B."/>
            <person name="Matheny P.B."/>
            <person name="Labbe J."/>
            <person name="Martin F.M."/>
        </authorList>
    </citation>
    <scope>NUCLEOTIDE SEQUENCE</scope>
    <source>
        <strain evidence="1">FP105234-sp</strain>
    </source>
</reference>
<sequence>MRATTTLLSLLSGLPAVFSLSSLDTRASAASQLTNLGYVSYDSAWVNPQYVLSKKWNDTTVVAQQNIVEWADYLNAQGPWSVTASKPLHASTGDPHDYLSWSPYWWPDCSSVHNTTALTDQQIWVTCPYVAKDGQFNPDRLLVNNTGAFDALSNAVLYNSMAWVINGSSTYPEQVATQIKTWFLDDATRMNPNLNYAQVIRGPPGSQFGSYTGVLDLHNMAKLTSGILILRQGKAPAWTSDIDNGLVAWANAYIQWLTTSKIALGAANATNNHGSFYCTQLASLQILVNDLTAANATVQKYFSTLYRNQILASGEQPLEAARTRPYHYQSWNLAAVITNARIAAYLGFDAWSQMTAAGGTIHAAVDFTLAAKPDPPNAPDGLAEPDGLSEPYQSAAAVGSASGDPQGKYVALLAQKEPAYPKEPWFFWYQPLSDNGWVRANVGSTSGASGGGGGGNSSDGGGGNSSSGAGSSGAQSKNCARGGVCALAAVMAGVVGSLAAFLV</sequence>
<accession>A0ACB8RXE4</accession>
<evidence type="ECO:0000313" key="2">
    <source>
        <dbReference type="Proteomes" id="UP000814033"/>
    </source>
</evidence>
<gene>
    <name evidence="1" type="ORF">FA95DRAFT_1605061</name>
</gene>
<name>A0ACB8RXE4_9AGAM</name>
<organism evidence="1 2">
    <name type="scientific">Auriscalpium vulgare</name>
    <dbReference type="NCBI Taxonomy" id="40419"/>
    <lineage>
        <taxon>Eukaryota</taxon>
        <taxon>Fungi</taxon>
        <taxon>Dikarya</taxon>
        <taxon>Basidiomycota</taxon>
        <taxon>Agaricomycotina</taxon>
        <taxon>Agaricomycetes</taxon>
        <taxon>Russulales</taxon>
        <taxon>Auriscalpiaceae</taxon>
        <taxon>Auriscalpium</taxon>
    </lineage>
</organism>
<dbReference type="EMBL" id="MU275883">
    <property type="protein sequence ID" value="KAI0048689.1"/>
    <property type="molecule type" value="Genomic_DNA"/>
</dbReference>
<keyword evidence="1" id="KW-0456">Lyase</keyword>
<dbReference type="Proteomes" id="UP000814033">
    <property type="component" value="Unassembled WGS sequence"/>
</dbReference>
<comment type="caution">
    <text evidence="1">The sequence shown here is derived from an EMBL/GenBank/DDBJ whole genome shotgun (WGS) entry which is preliminary data.</text>
</comment>
<proteinExistence type="predicted"/>
<keyword evidence="2" id="KW-1185">Reference proteome</keyword>
<evidence type="ECO:0000313" key="1">
    <source>
        <dbReference type="EMBL" id="KAI0048689.1"/>
    </source>
</evidence>
<protein>
    <submittedName>
        <fullName evidence="1">Chondroitin AC/alginate lyase</fullName>
    </submittedName>
</protein>